<dbReference type="AlphaFoldDB" id="V9ICQ2"/>
<dbReference type="InterPro" id="IPR006594">
    <property type="entry name" value="LisH"/>
</dbReference>
<dbReference type="EMBL" id="JR038878">
    <property type="protein sequence ID" value="AEY58437.1"/>
    <property type="molecule type" value="mRNA"/>
</dbReference>
<protein>
    <submittedName>
        <fullName evidence="2">DNA-directed RNA polymerase, omega subunit family protein</fullName>
    </submittedName>
</protein>
<reference evidence="2" key="1">
    <citation type="submission" date="2011-11" db="EMBL/GenBank/DDBJ databases">
        <title>Decoding the brain transcriptome of the Eastern honeybee (Apis cerana) based on pyrosequencing.</title>
        <authorList>
            <person name="Sun L."/>
            <person name="Zheng H."/>
            <person name="Wang Y."/>
            <person name="Xie X."/>
            <person name="Zhu Y."/>
            <person name="Gu W."/>
            <person name="Wang S."/>
        </authorList>
    </citation>
    <scope>NUCLEOTIDE SEQUENCE</scope>
    <source>
        <tissue evidence="2">Brain</tissue>
    </source>
</reference>
<organism evidence="2">
    <name type="scientific">Apis cerana</name>
    <name type="common">Indian honeybee</name>
    <dbReference type="NCBI Taxonomy" id="7461"/>
    <lineage>
        <taxon>Eukaryota</taxon>
        <taxon>Metazoa</taxon>
        <taxon>Ecdysozoa</taxon>
        <taxon>Arthropoda</taxon>
        <taxon>Hexapoda</taxon>
        <taxon>Insecta</taxon>
        <taxon>Pterygota</taxon>
        <taxon>Neoptera</taxon>
        <taxon>Endopterygota</taxon>
        <taxon>Hymenoptera</taxon>
        <taxon>Apocrita</taxon>
        <taxon>Aculeata</taxon>
        <taxon>Apoidea</taxon>
        <taxon>Anthophila</taxon>
        <taxon>Apidae</taxon>
        <taxon>Apis</taxon>
    </lineage>
</organism>
<sequence length="271" mass="30686">METLLPSEIARLVLGYLENEKCIEAAKMFLETCPHLQECRTVISNGRRFNTKVNGMTLIDIIEKFFTINSTVHEFLSKIVDYEHLKQYGDLLNELKLLTGENYGYFPFNINVLSEDNSQICNGSPIISSSTRKRHHNNSDRERCKRTKVTLNVSQSDSPSAQASNFDSVEATPLESLPGHMDIFEHSKSNINIKEKKHSNSLQHQGSNKNIQSIEDVTNNICTESNTKNLCMLDKCTAATSTEELMTYSCVEVQTTPYDTPESESEIMMNQ</sequence>
<evidence type="ECO:0000313" key="2">
    <source>
        <dbReference type="EMBL" id="AEY58437.1"/>
    </source>
</evidence>
<name>V9ICQ2_APICE</name>
<keyword evidence="2" id="KW-0804">Transcription</keyword>
<dbReference type="PROSITE" id="PS50896">
    <property type="entry name" value="LISH"/>
    <property type="match status" value="1"/>
</dbReference>
<feature type="region of interest" description="Disordered" evidence="1">
    <location>
        <begin position="124"/>
        <end position="147"/>
    </location>
</feature>
<proteinExistence type="evidence at transcript level"/>
<gene>
    <name evidence="2" type="ORF">ACCB01017.2</name>
</gene>
<evidence type="ECO:0000256" key="1">
    <source>
        <dbReference type="SAM" id="MobiDB-lite"/>
    </source>
</evidence>
<accession>V9ICQ2</accession>
<dbReference type="GO" id="GO:0000428">
    <property type="term" value="C:DNA-directed RNA polymerase complex"/>
    <property type="evidence" value="ECO:0007669"/>
    <property type="project" value="UniProtKB-KW"/>
</dbReference>
<keyword evidence="2" id="KW-0240">DNA-directed RNA polymerase</keyword>